<dbReference type="PANTHER" id="PTHR30146">
    <property type="entry name" value="LACI-RELATED TRANSCRIPTIONAL REPRESSOR"/>
    <property type="match status" value="1"/>
</dbReference>
<dbReference type="InterPro" id="IPR010982">
    <property type="entry name" value="Lambda_DNA-bd_dom_sf"/>
</dbReference>
<dbReference type="Proteomes" id="UP001597178">
    <property type="component" value="Unassembled WGS sequence"/>
</dbReference>
<gene>
    <name evidence="5" type="ORF">ACFQ4A_12320</name>
</gene>
<evidence type="ECO:0000256" key="2">
    <source>
        <dbReference type="ARBA" id="ARBA00023125"/>
    </source>
</evidence>
<reference evidence="6" key="1">
    <citation type="journal article" date="2019" name="Int. J. Syst. Evol. Microbiol.">
        <title>The Global Catalogue of Microorganisms (GCM) 10K type strain sequencing project: providing services to taxonomists for standard genome sequencing and annotation.</title>
        <authorList>
            <consortium name="The Broad Institute Genomics Platform"/>
            <consortium name="The Broad Institute Genome Sequencing Center for Infectious Disease"/>
            <person name="Wu L."/>
            <person name="Ma J."/>
        </authorList>
    </citation>
    <scope>NUCLEOTIDE SEQUENCE [LARGE SCALE GENOMIC DNA]</scope>
    <source>
        <strain evidence="6">CCUG 54822</strain>
    </source>
</reference>
<organism evidence="5 6">
    <name type="scientific">Lentibacillus salinarum</name>
    <dbReference type="NCBI Taxonomy" id="446820"/>
    <lineage>
        <taxon>Bacteria</taxon>
        <taxon>Bacillati</taxon>
        <taxon>Bacillota</taxon>
        <taxon>Bacilli</taxon>
        <taxon>Bacillales</taxon>
        <taxon>Bacillaceae</taxon>
        <taxon>Lentibacillus</taxon>
    </lineage>
</organism>
<evidence type="ECO:0000256" key="1">
    <source>
        <dbReference type="ARBA" id="ARBA00023015"/>
    </source>
</evidence>
<protein>
    <submittedName>
        <fullName evidence="5">LacI family DNA-binding transcriptional regulator</fullName>
    </submittedName>
</protein>
<keyword evidence="3" id="KW-0804">Transcription</keyword>
<dbReference type="Gene3D" id="1.10.260.40">
    <property type="entry name" value="lambda repressor-like DNA-binding domains"/>
    <property type="match status" value="1"/>
</dbReference>
<evidence type="ECO:0000313" key="6">
    <source>
        <dbReference type="Proteomes" id="UP001597178"/>
    </source>
</evidence>
<dbReference type="Gene3D" id="3.40.50.2300">
    <property type="match status" value="2"/>
</dbReference>
<dbReference type="Pfam" id="PF13377">
    <property type="entry name" value="Peripla_BP_3"/>
    <property type="match status" value="1"/>
</dbReference>
<dbReference type="CDD" id="cd06267">
    <property type="entry name" value="PBP1_LacI_sugar_binding-like"/>
    <property type="match status" value="1"/>
</dbReference>
<dbReference type="SUPFAM" id="SSF53822">
    <property type="entry name" value="Periplasmic binding protein-like I"/>
    <property type="match status" value="1"/>
</dbReference>
<accession>A0ABW3ZX57</accession>
<sequence>MKPTIYDVAKEANVSIATVSKVLNNTGRIGEHTKKRVISTMKDLNYAPSSVASALTKKQTDSLGLIIPDISNPFYSEVSRVIEDAAFEKGLTLFICSTDYNIEKERKYIELLHRKQVDGYIIASGFKSMDLMKGLIDDTFPIALFAQDSPTNNFNVISVDDYKGGYLAINHLLSLGHRNIGVIAEYVNSSKIRLHAYRDLCDMYGLPVQEKNIKKTIANITNGEKMMKELLQQENPPTAVFACNDALAIGAMKAAREFKLNIPKDVSIIGFDNTILSSTGVPELTTIQQPINEMGKEIVDAVIHEMRTPESVKQRKLFTPALIERESTGEV</sequence>
<dbReference type="PROSITE" id="PS50932">
    <property type="entry name" value="HTH_LACI_2"/>
    <property type="match status" value="1"/>
</dbReference>
<dbReference type="CDD" id="cd01392">
    <property type="entry name" value="HTH_LacI"/>
    <property type="match status" value="1"/>
</dbReference>
<keyword evidence="1" id="KW-0805">Transcription regulation</keyword>
<evidence type="ECO:0000256" key="3">
    <source>
        <dbReference type="ARBA" id="ARBA00023163"/>
    </source>
</evidence>
<dbReference type="PROSITE" id="PS00356">
    <property type="entry name" value="HTH_LACI_1"/>
    <property type="match status" value="1"/>
</dbReference>
<dbReference type="GO" id="GO:0003677">
    <property type="term" value="F:DNA binding"/>
    <property type="evidence" value="ECO:0007669"/>
    <property type="project" value="UniProtKB-KW"/>
</dbReference>
<name>A0ABW3ZX57_9BACI</name>
<dbReference type="InterPro" id="IPR046335">
    <property type="entry name" value="LacI/GalR-like_sensor"/>
</dbReference>
<proteinExistence type="predicted"/>
<dbReference type="PRINTS" id="PR00036">
    <property type="entry name" value="HTHLACI"/>
</dbReference>
<dbReference type="PANTHER" id="PTHR30146:SF147">
    <property type="entry name" value="HTH-TYPE TRANSCRIPTIONAL REGULATOR DEGA"/>
    <property type="match status" value="1"/>
</dbReference>
<dbReference type="Pfam" id="PF00356">
    <property type="entry name" value="LacI"/>
    <property type="match status" value="1"/>
</dbReference>
<dbReference type="SMART" id="SM00354">
    <property type="entry name" value="HTH_LACI"/>
    <property type="match status" value="1"/>
</dbReference>
<dbReference type="EMBL" id="JBHTNH010000026">
    <property type="protein sequence ID" value="MFD1362443.1"/>
    <property type="molecule type" value="Genomic_DNA"/>
</dbReference>
<dbReference type="SUPFAM" id="SSF47413">
    <property type="entry name" value="lambda repressor-like DNA-binding domains"/>
    <property type="match status" value="1"/>
</dbReference>
<feature type="domain" description="HTH lacI-type" evidence="4">
    <location>
        <begin position="3"/>
        <end position="57"/>
    </location>
</feature>
<dbReference type="InterPro" id="IPR028082">
    <property type="entry name" value="Peripla_BP_I"/>
</dbReference>
<dbReference type="InterPro" id="IPR000843">
    <property type="entry name" value="HTH_LacI"/>
</dbReference>
<dbReference type="RefSeq" id="WP_382400997.1">
    <property type="nucleotide sequence ID" value="NZ_JBHTNH010000026.1"/>
</dbReference>
<evidence type="ECO:0000313" key="5">
    <source>
        <dbReference type="EMBL" id="MFD1362443.1"/>
    </source>
</evidence>
<evidence type="ECO:0000259" key="4">
    <source>
        <dbReference type="PROSITE" id="PS50932"/>
    </source>
</evidence>
<keyword evidence="6" id="KW-1185">Reference proteome</keyword>
<comment type="caution">
    <text evidence="5">The sequence shown here is derived from an EMBL/GenBank/DDBJ whole genome shotgun (WGS) entry which is preliminary data.</text>
</comment>
<keyword evidence="2 5" id="KW-0238">DNA-binding</keyword>